<organism evidence="2 3">
    <name type="scientific">Trichonephila inaurata madagascariensis</name>
    <dbReference type="NCBI Taxonomy" id="2747483"/>
    <lineage>
        <taxon>Eukaryota</taxon>
        <taxon>Metazoa</taxon>
        <taxon>Ecdysozoa</taxon>
        <taxon>Arthropoda</taxon>
        <taxon>Chelicerata</taxon>
        <taxon>Arachnida</taxon>
        <taxon>Araneae</taxon>
        <taxon>Araneomorphae</taxon>
        <taxon>Entelegynae</taxon>
        <taxon>Araneoidea</taxon>
        <taxon>Nephilidae</taxon>
        <taxon>Trichonephila</taxon>
        <taxon>Trichonephila inaurata</taxon>
    </lineage>
</organism>
<proteinExistence type="predicted"/>
<dbReference type="Proteomes" id="UP000886998">
    <property type="component" value="Unassembled WGS sequence"/>
</dbReference>
<accession>A0A8X6YKI0</accession>
<name>A0A8X6YKI0_9ARAC</name>
<evidence type="ECO:0000256" key="1">
    <source>
        <dbReference type="SAM" id="MobiDB-lite"/>
    </source>
</evidence>
<feature type="region of interest" description="Disordered" evidence="1">
    <location>
        <begin position="1"/>
        <end position="41"/>
    </location>
</feature>
<evidence type="ECO:0000313" key="2">
    <source>
        <dbReference type="EMBL" id="GFY74606.1"/>
    </source>
</evidence>
<dbReference type="AlphaFoldDB" id="A0A8X6YKI0"/>
<reference evidence="2" key="1">
    <citation type="submission" date="2020-08" db="EMBL/GenBank/DDBJ databases">
        <title>Multicomponent nature underlies the extraordinary mechanical properties of spider dragline silk.</title>
        <authorList>
            <person name="Kono N."/>
            <person name="Nakamura H."/>
            <person name="Mori M."/>
            <person name="Yoshida Y."/>
            <person name="Ohtoshi R."/>
            <person name="Malay A.D."/>
            <person name="Moran D.A.P."/>
            <person name="Tomita M."/>
            <person name="Numata K."/>
            <person name="Arakawa K."/>
        </authorList>
    </citation>
    <scope>NUCLEOTIDE SEQUENCE</scope>
</reference>
<comment type="caution">
    <text evidence="2">The sequence shown here is derived from an EMBL/GenBank/DDBJ whole genome shotgun (WGS) entry which is preliminary data.</text>
</comment>
<gene>
    <name evidence="2" type="ORF">TNIN_405431</name>
</gene>
<keyword evidence="3" id="KW-1185">Reference proteome</keyword>
<evidence type="ECO:0000313" key="3">
    <source>
        <dbReference type="Proteomes" id="UP000886998"/>
    </source>
</evidence>
<protein>
    <submittedName>
        <fullName evidence="2">Uncharacterized protein</fullName>
    </submittedName>
</protein>
<dbReference type="EMBL" id="BMAV01020841">
    <property type="protein sequence ID" value="GFY74606.1"/>
    <property type="molecule type" value="Genomic_DNA"/>
</dbReference>
<sequence length="185" mass="21228">MERKLTLRSVSSRSPADPEPGAQGKHDRNPAHLSPGRSPRDWITPLRTFTIEHSPLCLEACAEWTPCERKGAADNFSPTKFSVGCLRSVRAGRVEEEGAFEKLDERCRCNPLLKFYRLFSTGWLFDVQSNLRMKSTLCVNLSEGGRHEITDSEKEQQLGKISERYFVFYECWRGSFLNRGFPYQC</sequence>